<dbReference type="PANTHER" id="PTHR42781">
    <property type="entry name" value="SPERMIDINE/PUTRESCINE IMPORT ATP-BINDING PROTEIN POTA"/>
    <property type="match status" value="1"/>
</dbReference>
<accession>A0A1C3IS65</accession>
<protein>
    <submittedName>
        <fullName evidence="5">Fe(3+) ions import ATP-binding protein FbpC</fullName>
        <ecNumber evidence="5">3.6.3.30</ecNumber>
    </submittedName>
</protein>
<sequence>MSLHLNDLAIRKNDGVSLFSALNVTLESGQVLALMGPSGCGKSTLLDAVAGHLNDEFSYSGTVILNDIQLDDLPSHQREVGILFQDDLLFPHLKVWENLAFSLPNSIKGSARQQQAMAALKDIELTHLAESFPDQISGGQRARISLTRMLLAKPKLALLDEPFSKLDQELRAQFRDWVFEQLTKANIPTLMVTHDEADVPQGAQVLSWPWRSHHAG</sequence>
<evidence type="ECO:0000256" key="3">
    <source>
        <dbReference type="ARBA" id="ARBA00022840"/>
    </source>
</evidence>
<dbReference type="RefSeq" id="WP_012603669.1">
    <property type="nucleotide sequence ID" value="NC_011753.2"/>
</dbReference>
<evidence type="ECO:0000256" key="1">
    <source>
        <dbReference type="ARBA" id="ARBA00022448"/>
    </source>
</evidence>
<dbReference type="Pfam" id="PF00005">
    <property type="entry name" value="ABC_tran"/>
    <property type="match status" value="1"/>
</dbReference>
<name>A0A1C3IS65_9VIBR</name>
<dbReference type="InterPro" id="IPR050093">
    <property type="entry name" value="ABC_SmlMolc_Importer"/>
</dbReference>
<dbReference type="OMA" id="ILTIMGP"/>
<evidence type="ECO:0000259" key="4">
    <source>
        <dbReference type="PROSITE" id="PS50893"/>
    </source>
</evidence>
<dbReference type="SMART" id="SM00382">
    <property type="entry name" value="AAA"/>
    <property type="match status" value="1"/>
</dbReference>
<feature type="domain" description="ABC transporter" evidence="4">
    <location>
        <begin position="3"/>
        <end position="215"/>
    </location>
</feature>
<evidence type="ECO:0000313" key="5">
    <source>
        <dbReference type="EMBL" id="SBS64220.1"/>
    </source>
</evidence>
<dbReference type="SUPFAM" id="SSF52540">
    <property type="entry name" value="P-loop containing nucleoside triphosphate hydrolases"/>
    <property type="match status" value="1"/>
</dbReference>
<dbReference type="GeneID" id="94232618"/>
<keyword evidence="1" id="KW-0813">Transport</keyword>
<dbReference type="AlphaFoldDB" id="A0A1C3IS65"/>
<evidence type="ECO:0000313" key="6">
    <source>
        <dbReference type="Proteomes" id="UP000092876"/>
    </source>
</evidence>
<proteinExistence type="predicted"/>
<dbReference type="GO" id="GO:0005524">
    <property type="term" value="F:ATP binding"/>
    <property type="evidence" value="ECO:0007669"/>
    <property type="project" value="UniProtKB-KW"/>
</dbReference>
<reference evidence="6" key="1">
    <citation type="submission" date="2016-06" db="EMBL/GenBank/DDBJ databases">
        <authorList>
            <person name="Rodrigo-Torres Lidia"/>
            <person name="Arahal R.David."/>
        </authorList>
    </citation>
    <scope>NUCLEOTIDE SEQUENCE [LARGE SCALE GENOMIC DNA]</scope>
    <source>
        <strain evidence="6">CECT 7223</strain>
    </source>
</reference>
<keyword evidence="5" id="KW-0378">Hydrolase</keyword>
<dbReference type="InterPro" id="IPR003593">
    <property type="entry name" value="AAA+_ATPase"/>
</dbReference>
<dbReference type="PROSITE" id="PS50893">
    <property type="entry name" value="ABC_TRANSPORTER_2"/>
    <property type="match status" value="1"/>
</dbReference>
<dbReference type="Proteomes" id="UP000092876">
    <property type="component" value="Unassembled WGS sequence"/>
</dbReference>
<dbReference type="PANTHER" id="PTHR42781:SF4">
    <property type="entry name" value="SPERMIDINE_PUTRESCINE IMPORT ATP-BINDING PROTEIN POTA"/>
    <property type="match status" value="1"/>
</dbReference>
<dbReference type="GO" id="GO:0016887">
    <property type="term" value="F:ATP hydrolysis activity"/>
    <property type="evidence" value="ECO:0007669"/>
    <property type="project" value="InterPro"/>
</dbReference>
<evidence type="ECO:0000256" key="2">
    <source>
        <dbReference type="ARBA" id="ARBA00022741"/>
    </source>
</evidence>
<keyword evidence="2" id="KW-0547">Nucleotide-binding</keyword>
<dbReference type="EMBL" id="FLQP01000027">
    <property type="protein sequence ID" value="SBS64220.1"/>
    <property type="molecule type" value="Genomic_DNA"/>
</dbReference>
<gene>
    <name evidence="5" type="primary">fbpC_2</name>
    <name evidence="5" type="ORF">VAT7223_02073</name>
</gene>
<dbReference type="Gene3D" id="3.40.50.300">
    <property type="entry name" value="P-loop containing nucleotide triphosphate hydrolases"/>
    <property type="match status" value="1"/>
</dbReference>
<dbReference type="EC" id="3.6.3.30" evidence="5"/>
<dbReference type="InterPro" id="IPR027417">
    <property type="entry name" value="P-loop_NTPase"/>
</dbReference>
<dbReference type="InterPro" id="IPR003439">
    <property type="entry name" value="ABC_transporter-like_ATP-bd"/>
</dbReference>
<keyword evidence="3 5" id="KW-0067">ATP-binding</keyword>
<organism evidence="5 6">
    <name type="scientific">Vibrio atlanticus</name>
    <dbReference type="NCBI Taxonomy" id="693153"/>
    <lineage>
        <taxon>Bacteria</taxon>
        <taxon>Pseudomonadati</taxon>
        <taxon>Pseudomonadota</taxon>
        <taxon>Gammaproteobacteria</taxon>
        <taxon>Vibrionales</taxon>
        <taxon>Vibrionaceae</taxon>
        <taxon>Vibrio</taxon>
    </lineage>
</organism>